<sequence>MVGSAAAFLCNLIGFGYPAYASVKAVRTETKEDDTQCNFDECVADLWLSKMVFLLYLALPQTRGAFKLYNRFVDPAVTNWMLCLFDTTSIDSGITGKHKKCDVKCWLAGFLVPLQTCQCRIKRCKSMNEASSPGPLVRDARTHLCLYTLQPVLAIRSGSALAPLRAGAGARSERKMCTDGAWSQIRSGKFGSRSHFGASFSLI</sequence>
<reference evidence="2" key="1">
    <citation type="submission" date="2022-11" db="UniProtKB">
        <authorList>
            <consortium name="WormBaseParasite"/>
        </authorList>
    </citation>
    <scope>IDENTIFICATION</scope>
</reference>
<protein>
    <submittedName>
        <fullName evidence="2">Uncharacterized protein</fullName>
    </submittedName>
</protein>
<dbReference type="AlphaFoldDB" id="A0A915EKP9"/>
<dbReference type="Proteomes" id="UP000887574">
    <property type="component" value="Unplaced"/>
</dbReference>
<name>A0A915EKP9_9BILA</name>
<keyword evidence="1" id="KW-1185">Reference proteome</keyword>
<evidence type="ECO:0000313" key="1">
    <source>
        <dbReference type="Proteomes" id="UP000887574"/>
    </source>
</evidence>
<dbReference type="PANTHER" id="PTHR12300:SF34">
    <property type="entry name" value="RECEPTOR EXPRESSION-ENHANCING PROTEIN"/>
    <property type="match status" value="1"/>
</dbReference>
<accession>A0A915EKP9</accession>
<evidence type="ECO:0000313" key="2">
    <source>
        <dbReference type="WBParaSite" id="jg733"/>
    </source>
</evidence>
<organism evidence="1 2">
    <name type="scientific">Ditylenchus dipsaci</name>
    <dbReference type="NCBI Taxonomy" id="166011"/>
    <lineage>
        <taxon>Eukaryota</taxon>
        <taxon>Metazoa</taxon>
        <taxon>Ecdysozoa</taxon>
        <taxon>Nematoda</taxon>
        <taxon>Chromadorea</taxon>
        <taxon>Rhabditida</taxon>
        <taxon>Tylenchina</taxon>
        <taxon>Tylenchomorpha</taxon>
        <taxon>Sphaerularioidea</taxon>
        <taxon>Anguinidae</taxon>
        <taxon>Anguininae</taxon>
        <taxon>Ditylenchus</taxon>
    </lineage>
</organism>
<dbReference type="InterPro" id="IPR004345">
    <property type="entry name" value="TB2_DP1_HVA22"/>
</dbReference>
<dbReference type="PANTHER" id="PTHR12300">
    <property type="entry name" value="HVA22-LIKE PROTEINS"/>
    <property type="match status" value="1"/>
</dbReference>
<dbReference type="WBParaSite" id="jg733">
    <property type="protein sequence ID" value="jg733"/>
    <property type="gene ID" value="jg733"/>
</dbReference>
<proteinExistence type="predicted"/>